<gene>
    <name evidence="2" type="ORF">CHH67_13180</name>
</gene>
<proteinExistence type="predicted"/>
<organism evidence="2 3">
    <name type="scientific">Paenibacillus campinasensis</name>
    <dbReference type="NCBI Taxonomy" id="66347"/>
    <lineage>
        <taxon>Bacteria</taxon>
        <taxon>Bacillati</taxon>
        <taxon>Bacillota</taxon>
        <taxon>Bacilli</taxon>
        <taxon>Bacillales</taxon>
        <taxon>Paenibacillaceae</taxon>
        <taxon>Paenibacillus</taxon>
    </lineage>
</organism>
<dbReference type="OrthoDB" id="2654046at2"/>
<accession>A0A268ESA6</accession>
<comment type="caution">
    <text evidence="2">The sequence shown here is derived from an EMBL/GenBank/DDBJ whole genome shotgun (WGS) entry which is preliminary data.</text>
</comment>
<evidence type="ECO:0000313" key="2">
    <source>
        <dbReference type="EMBL" id="PAD75990.1"/>
    </source>
</evidence>
<evidence type="ECO:0000313" key="3">
    <source>
        <dbReference type="Proteomes" id="UP000215596"/>
    </source>
</evidence>
<keyword evidence="1" id="KW-0732">Signal</keyword>
<feature type="chain" id="PRO_5039287258" description="DUF4367 domain-containing protein" evidence="1">
    <location>
        <begin position="17"/>
        <end position="174"/>
    </location>
</feature>
<dbReference type="EMBL" id="NPBY01000043">
    <property type="protein sequence ID" value="PAD75990.1"/>
    <property type="molecule type" value="Genomic_DNA"/>
</dbReference>
<dbReference type="AlphaFoldDB" id="A0A268ESA6"/>
<name>A0A268ESA6_9BACL</name>
<protein>
    <recommendedName>
        <fullName evidence="4">DUF4367 domain-containing protein</fullName>
    </recommendedName>
</protein>
<reference evidence="2 3" key="1">
    <citation type="submission" date="2017-07" db="EMBL/GenBank/DDBJ databases">
        <title>Isolation and whole genome analysis of endospore-forming bacteria from heroin.</title>
        <authorList>
            <person name="Kalinowski J."/>
            <person name="Ahrens B."/>
            <person name="Al-Dilaimi A."/>
            <person name="Winkler A."/>
            <person name="Wibberg D."/>
            <person name="Schleenbecker U."/>
            <person name="Ruckert C."/>
            <person name="Wolfel R."/>
            <person name="Grass G."/>
        </authorList>
    </citation>
    <scope>NUCLEOTIDE SEQUENCE [LARGE SCALE GENOMIC DNA]</scope>
    <source>
        <strain evidence="2 3">7537-G1</strain>
    </source>
</reference>
<dbReference type="Proteomes" id="UP000215596">
    <property type="component" value="Unassembled WGS sequence"/>
</dbReference>
<sequence>MIYRRMLIVLISVVMASAMIGCTKQVAKEEARKYNMQAYEEGTRESQMTGRGLNGRFLEDLQMAFREQNMRLTNENYVEDEVGNMTYQYRINYDSSQLITVHVYQDEASRERGIEELYGGEGDHQNAGMHNLVISDRDAAIVYTSTGDKTDQYTEQVKSIAETILAESPRRSSP</sequence>
<evidence type="ECO:0008006" key="4">
    <source>
        <dbReference type="Google" id="ProtNLM"/>
    </source>
</evidence>
<evidence type="ECO:0000256" key="1">
    <source>
        <dbReference type="SAM" id="SignalP"/>
    </source>
</evidence>
<feature type="signal peptide" evidence="1">
    <location>
        <begin position="1"/>
        <end position="16"/>
    </location>
</feature>
<dbReference type="PROSITE" id="PS51257">
    <property type="entry name" value="PROKAR_LIPOPROTEIN"/>
    <property type="match status" value="1"/>
</dbReference>